<evidence type="ECO:0000313" key="3">
    <source>
        <dbReference type="EMBL" id="GAA3390838.1"/>
    </source>
</evidence>
<dbReference type="InterPro" id="IPR011009">
    <property type="entry name" value="Kinase-like_dom_sf"/>
</dbReference>
<dbReference type="SUPFAM" id="SSF56112">
    <property type="entry name" value="Protein kinase-like (PK-like)"/>
    <property type="match status" value="1"/>
</dbReference>
<dbReference type="SUPFAM" id="SSF50974">
    <property type="entry name" value="Nitrous oxide reductase, N-terminal domain"/>
    <property type="match status" value="1"/>
</dbReference>
<dbReference type="InterPro" id="IPR011045">
    <property type="entry name" value="N2O_reductase_N"/>
</dbReference>
<evidence type="ECO:0000256" key="1">
    <source>
        <dbReference type="SAM" id="MobiDB-lite"/>
    </source>
</evidence>
<dbReference type="Gene3D" id="3.30.200.20">
    <property type="entry name" value="Phosphorylase Kinase, domain 1"/>
    <property type="match status" value="1"/>
</dbReference>
<dbReference type="PROSITE" id="PS00108">
    <property type="entry name" value="PROTEIN_KINASE_ST"/>
    <property type="match status" value="1"/>
</dbReference>
<accession>A0ABP6T2C0</accession>
<dbReference type="Pfam" id="PF00069">
    <property type="entry name" value="Pkinase"/>
    <property type="match status" value="1"/>
</dbReference>
<feature type="compositionally biased region" description="Pro residues" evidence="1">
    <location>
        <begin position="388"/>
        <end position="402"/>
    </location>
</feature>
<dbReference type="CDD" id="cd14014">
    <property type="entry name" value="STKc_PknB_like"/>
    <property type="match status" value="1"/>
</dbReference>
<dbReference type="InterPro" id="IPR051200">
    <property type="entry name" value="Host-pathogen_enzymatic-act"/>
</dbReference>
<name>A0ABP6T2C0_9ACTN</name>
<dbReference type="PROSITE" id="PS50011">
    <property type="entry name" value="PROTEIN_KINASE_DOM"/>
    <property type="match status" value="1"/>
</dbReference>
<comment type="caution">
    <text evidence="3">The sequence shown here is derived from an EMBL/GenBank/DDBJ whole genome shotgun (WGS) entry which is preliminary data.</text>
</comment>
<dbReference type="RefSeq" id="WP_345730287.1">
    <property type="nucleotide sequence ID" value="NZ_BAAAYN010000030.1"/>
</dbReference>
<dbReference type="InterPro" id="IPR008271">
    <property type="entry name" value="Ser/Thr_kinase_AS"/>
</dbReference>
<dbReference type="SMART" id="SM00220">
    <property type="entry name" value="S_TKc"/>
    <property type="match status" value="1"/>
</dbReference>
<dbReference type="Proteomes" id="UP001501676">
    <property type="component" value="Unassembled WGS sequence"/>
</dbReference>
<dbReference type="InterPro" id="IPR000719">
    <property type="entry name" value="Prot_kinase_dom"/>
</dbReference>
<feature type="region of interest" description="Disordered" evidence="1">
    <location>
        <begin position="311"/>
        <end position="439"/>
    </location>
</feature>
<dbReference type="SUPFAM" id="SSF50960">
    <property type="entry name" value="TolB, C-terminal domain"/>
    <property type="match status" value="1"/>
</dbReference>
<gene>
    <name evidence="3" type="ORF">GCM10020369_46350</name>
</gene>
<dbReference type="EMBL" id="BAAAYN010000030">
    <property type="protein sequence ID" value="GAA3390838.1"/>
    <property type="molecule type" value="Genomic_DNA"/>
</dbReference>
<dbReference type="PANTHER" id="PTHR47197:SF3">
    <property type="entry name" value="DIHYDRO-HEME D1 DEHYDROGENASE"/>
    <property type="match status" value="1"/>
</dbReference>
<sequence>MGRHDEMVLDIGEDVDGYQVESFVARGGMAVVYKARDRRLGRPVALKLIAPELASDPTFRARFTRESELAASLDHPNVLPIYQAGEIDGMLYTVMRFVDGEDLDAVLKRRRRLTPSETVTVFTSVAAALDAAHARQLVHRDVKPGNILLTGTDDAHGMNLAARHVYLTDFGLTKRSADVTGLTTAGQFLGTIAYVAPEQIANQPVDHRADVYSLGCVLYHVLTGAPPFARNDYVAMMWAHISAPPPTLSSAAPDLPVAADAVLLSAMAKRPDARPDSCSALVGQLRDAFGLTREAPFRLADRAGRPVSGVLDRYAGEPVDESPTVSRDTPDEVCAPVQPHPRHNGGPIPSGGSPQGADPWPMAGTDRSPVRPVPSSGTPSLGHALVLRPPPVEPPTSTPRTPPEQSGGGRRRPRPEPYSPPTLASHRRDPEPPPPGGRSLRTALIAGLVTFALLAAGAGLWLAGRDTDRPGTSAGTVPSVTTRASSSSAPSDVAPASVPRPTVAATVKVGDGPQGLVFAPNGRRAYVANSDARTVSVIDTEERRVVGTIPTRDQPQYLAMSPKGDRLYVSTHNDDGGGNTVVVVDAVKRTVVTRIPVEAGQESHPYALAVSPDGVLLYVPDHDRNVVLVIDTTINQLVMNLEVRPAPHWVAFAPGGGDRAYLANHESNLLTVVDTRTTAVTATIPVGKSPHSVVVTQDGARAFTANFDVDTSSVVDLRKRRTIATVPVGGDPRCVALSADGRHAYYAATGADTVTVVDTKTLKRTADVRVGGDPWVVAVSPDGRTAWVSNRDTDTVSVLSLVG</sequence>
<dbReference type="InterPro" id="IPR011964">
    <property type="entry name" value="YVTN_b-propeller_repeat"/>
</dbReference>
<dbReference type="Gene3D" id="1.10.510.10">
    <property type="entry name" value="Transferase(Phosphotransferase) domain 1"/>
    <property type="match status" value="1"/>
</dbReference>
<organism evidence="3 4">
    <name type="scientific">Cryptosporangium minutisporangium</name>
    <dbReference type="NCBI Taxonomy" id="113569"/>
    <lineage>
        <taxon>Bacteria</taxon>
        <taxon>Bacillati</taxon>
        <taxon>Actinomycetota</taxon>
        <taxon>Actinomycetes</taxon>
        <taxon>Cryptosporangiales</taxon>
        <taxon>Cryptosporangiaceae</taxon>
        <taxon>Cryptosporangium</taxon>
    </lineage>
</organism>
<dbReference type="PANTHER" id="PTHR47197">
    <property type="entry name" value="PROTEIN NIRF"/>
    <property type="match status" value="1"/>
</dbReference>
<feature type="compositionally biased region" description="Low complexity" evidence="1">
    <location>
        <begin position="476"/>
        <end position="497"/>
    </location>
</feature>
<evidence type="ECO:0000259" key="2">
    <source>
        <dbReference type="PROSITE" id="PS50011"/>
    </source>
</evidence>
<dbReference type="InterPro" id="IPR019405">
    <property type="entry name" value="Lactonase_7-beta_prop"/>
</dbReference>
<dbReference type="Pfam" id="PF10282">
    <property type="entry name" value="Lactonase"/>
    <property type="match status" value="1"/>
</dbReference>
<evidence type="ECO:0000313" key="4">
    <source>
        <dbReference type="Proteomes" id="UP001501676"/>
    </source>
</evidence>
<feature type="domain" description="Protein kinase" evidence="2">
    <location>
        <begin position="18"/>
        <end position="289"/>
    </location>
</feature>
<dbReference type="Gene3D" id="2.130.10.10">
    <property type="entry name" value="YVTN repeat-like/Quinoprotein amine dehydrogenase"/>
    <property type="match status" value="2"/>
</dbReference>
<feature type="compositionally biased region" description="Low complexity" evidence="1">
    <location>
        <begin position="345"/>
        <end position="356"/>
    </location>
</feature>
<protein>
    <recommendedName>
        <fullName evidence="2">Protein kinase domain-containing protein</fullName>
    </recommendedName>
</protein>
<keyword evidence="4" id="KW-1185">Reference proteome</keyword>
<proteinExistence type="predicted"/>
<dbReference type="NCBIfam" id="TIGR02276">
    <property type="entry name" value="beta_rpt_yvtn"/>
    <property type="match status" value="3"/>
</dbReference>
<feature type="region of interest" description="Disordered" evidence="1">
    <location>
        <begin position="464"/>
        <end position="497"/>
    </location>
</feature>
<dbReference type="InterPro" id="IPR015943">
    <property type="entry name" value="WD40/YVTN_repeat-like_dom_sf"/>
</dbReference>
<reference evidence="4" key="1">
    <citation type="journal article" date="2019" name="Int. J. Syst. Evol. Microbiol.">
        <title>The Global Catalogue of Microorganisms (GCM) 10K type strain sequencing project: providing services to taxonomists for standard genome sequencing and annotation.</title>
        <authorList>
            <consortium name="The Broad Institute Genomics Platform"/>
            <consortium name="The Broad Institute Genome Sequencing Center for Infectious Disease"/>
            <person name="Wu L."/>
            <person name="Ma J."/>
        </authorList>
    </citation>
    <scope>NUCLEOTIDE SEQUENCE [LARGE SCALE GENOMIC DNA]</scope>
    <source>
        <strain evidence="4">JCM 9458</strain>
    </source>
</reference>